<evidence type="ECO:0000256" key="2">
    <source>
        <dbReference type="ARBA" id="ARBA00005842"/>
    </source>
</evidence>
<dbReference type="GO" id="GO:0006400">
    <property type="term" value="P:tRNA modification"/>
    <property type="evidence" value="ECO:0007669"/>
    <property type="project" value="TreeGrafter"/>
</dbReference>
<gene>
    <name evidence="10" type="ORF">UFOPK3674_00742</name>
</gene>
<accession>A0A6J7I0M2</accession>
<evidence type="ECO:0000256" key="4">
    <source>
        <dbReference type="ARBA" id="ARBA00022679"/>
    </source>
</evidence>
<dbReference type="AlphaFoldDB" id="A0A6J7I0M2"/>
<evidence type="ECO:0000256" key="8">
    <source>
        <dbReference type="ARBA" id="ARBA00022842"/>
    </source>
</evidence>
<evidence type="ECO:0000256" key="5">
    <source>
        <dbReference type="ARBA" id="ARBA00022694"/>
    </source>
</evidence>
<dbReference type="GO" id="GO:0005524">
    <property type="term" value="F:ATP binding"/>
    <property type="evidence" value="ECO:0007669"/>
    <property type="project" value="UniProtKB-KW"/>
</dbReference>
<keyword evidence="8" id="KW-0460">Magnesium</keyword>
<reference evidence="10" key="1">
    <citation type="submission" date="2020-05" db="EMBL/GenBank/DDBJ databases">
        <authorList>
            <person name="Chiriac C."/>
            <person name="Salcher M."/>
            <person name="Ghai R."/>
            <person name="Kavagutti S V."/>
        </authorList>
    </citation>
    <scope>NUCLEOTIDE SEQUENCE</scope>
</reference>
<dbReference type="Gene3D" id="1.10.20.140">
    <property type="match status" value="1"/>
</dbReference>
<evidence type="ECO:0000256" key="6">
    <source>
        <dbReference type="ARBA" id="ARBA00022741"/>
    </source>
</evidence>
<comment type="cofactor">
    <cofactor evidence="1">
        <name>Mg(2+)</name>
        <dbReference type="ChEBI" id="CHEBI:18420"/>
    </cofactor>
</comment>
<dbReference type="PANTHER" id="PTHR11088">
    <property type="entry name" value="TRNA DIMETHYLALLYLTRANSFERASE"/>
    <property type="match status" value="1"/>
</dbReference>
<evidence type="ECO:0000256" key="3">
    <source>
        <dbReference type="ARBA" id="ARBA00012665"/>
    </source>
</evidence>
<dbReference type="NCBIfam" id="TIGR00174">
    <property type="entry name" value="miaA"/>
    <property type="match status" value="1"/>
</dbReference>
<keyword evidence="6" id="KW-0547">Nucleotide-binding</keyword>
<keyword evidence="4" id="KW-0808">Transferase</keyword>
<comment type="similarity">
    <text evidence="2">Belongs to the IPP transferase family.</text>
</comment>
<dbReference type="EC" id="2.5.1.75" evidence="3"/>
<name>A0A6J7I0M2_9ZZZZ</name>
<dbReference type="InterPro" id="IPR018022">
    <property type="entry name" value="IPT"/>
</dbReference>
<dbReference type="HAMAP" id="MF_00185">
    <property type="entry name" value="IPP_trans"/>
    <property type="match status" value="1"/>
</dbReference>
<dbReference type="GO" id="GO:0052381">
    <property type="term" value="F:tRNA dimethylallyltransferase activity"/>
    <property type="evidence" value="ECO:0007669"/>
    <property type="project" value="UniProtKB-EC"/>
</dbReference>
<keyword evidence="7" id="KW-0067">ATP-binding</keyword>
<evidence type="ECO:0000256" key="7">
    <source>
        <dbReference type="ARBA" id="ARBA00022840"/>
    </source>
</evidence>
<keyword evidence="5" id="KW-0819">tRNA processing</keyword>
<dbReference type="EMBL" id="CAFBMX010000003">
    <property type="protein sequence ID" value="CAB4924217.1"/>
    <property type="molecule type" value="Genomic_DNA"/>
</dbReference>
<dbReference type="InterPro" id="IPR027417">
    <property type="entry name" value="P-loop_NTPase"/>
</dbReference>
<sequence length="317" mass="33844">MSAGPRAIDPECILHGGLLALFGPTGVGKTAVALAVGEGLRAAGREPVIVSADALQVYAGLEILTGVATPAEQERVEHRLVSFLPVSATFSVAQYSDLAHAQIEDLLAEGRTPIVVGGTGLYLRAALAELRLRPQPPADIQARLRSELERDGAPAMHARLAQRAPWAAASIHPADRNRVLRALALHEMGELEPPDGPSALWTAQMRRPTRLIGLVRERSDLYARIDARVEGMVAAGAAAEVRAAQAAGASETARMALGFNELLTGDIAGMQRRTRNYAKRQLTWMRKLAGVEVLNIGARTPQEVARRILSTSAVHTP</sequence>
<dbReference type="PANTHER" id="PTHR11088:SF60">
    <property type="entry name" value="TRNA DIMETHYLALLYLTRANSFERASE"/>
    <property type="match status" value="1"/>
</dbReference>
<dbReference type="Gene3D" id="3.40.50.300">
    <property type="entry name" value="P-loop containing nucleotide triphosphate hydrolases"/>
    <property type="match status" value="1"/>
</dbReference>
<proteinExistence type="inferred from homology"/>
<dbReference type="InterPro" id="IPR039657">
    <property type="entry name" value="Dimethylallyltransferase"/>
</dbReference>
<dbReference type="Pfam" id="PF01715">
    <property type="entry name" value="IPPT"/>
    <property type="match status" value="1"/>
</dbReference>
<evidence type="ECO:0000256" key="9">
    <source>
        <dbReference type="ARBA" id="ARBA00049563"/>
    </source>
</evidence>
<evidence type="ECO:0000256" key="1">
    <source>
        <dbReference type="ARBA" id="ARBA00001946"/>
    </source>
</evidence>
<dbReference type="SUPFAM" id="SSF52540">
    <property type="entry name" value="P-loop containing nucleoside triphosphate hydrolases"/>
    <property type="match status" value="1"/>
</dbReference>
<evidence type="ECO:0000313" key="10">
    <source>
        <dbReference type="EMBL" id="CAB4924217.1"/>
    </source>
</evidence>
<organism evidence="10">
    <name type="scientific">freshwater metagenome</name>
    <dbReference type="NCBI Taxonomy" id="449393"/>
    <lineage>
        <taxon>unclassified sequences</taxon>
        <taxon>metagenomes</taxon>
        <taxon>ecological metagenomes</taxon>
    </lineage>
</organism>
<comment type="catalytic activity">
    <reaction evidence="9">
        <text>adenosine(37) in tRNA + dimethylallyl diphosphate = N(6)-dimethylallyladenosine(37) in tRNA + diphosphate</text>
        <dbReference type="Rhea" id="RHEA:26482"/>
        <dbReference type="Rhea" id="RHEA-COMP:10162"/>
        <dbReference type="Rhea" id="RHEA-COMP:10375"/>
        <dbReference type="ChEBI" id="CHEBI:33019"/>
        <dbReference type="ChEBI" id="CHEBI:57623"/>
        <dbReference type="ChEBI" id="CHEBI:74411"/>
        <dbReference type="ChEBI" id="CHEBI:74415"/>
        <dbReference type="EC" id="2.5.1.75"/>
    </reaction>
</comment>
<protein>
    <recommendedName>
        <fullName evidence="3">tRNA dimethylallyltransferase</fullName>
        <ecNumber evidence="3">2.5.1.75</ecNumber>
    </recommendedName>
</protein>